<keyword evidence="3" id="KW-1185">Reference proteome</keyword>
<dbReference type="EMBL" id="AFXA01000005">
    <property type="protein sequence ID" value="EGV00490.1"/>
    <property type="molecule type" value="Genomic_DNA"/>
</dbReference>
<dbReference type="eggNOG" id="ENOG5031YWX">
    <property type="taxonomic scope" value="Bacteria"/>
</dbReference>
<dbReference type="Proteomes" id="UP000004978">
    <property type="component" value="Unassembled WGS sequence"/>
</dbReference>
<feature type="transmembrane region" description="Helical" evidence="1">
    <location>
        <begin position="7"/>
        <end position="27"/>
    </location>
</feature>
<dbReference type="NCBIfam" id="NF045957">
    <property type="entry name" value="MHO_1590_dom"/>
    <property type="match status" value="1"/>
</dbReference>
<comment type="caution">
    <text evidence="2">The sequence shown here is derived from an EMBL/GenBank/DDBJ whole genome shotgun (WGS) entry which is preliminary data.</text>
</comment>
<evidence type="ECO:0000313" key="3">
    <source>
        <dbReference type="Proteomes" id="UP000004978"/>
    </source>
</evidence>
<dbReference type="RefSeq" id="WP_006608414.1">
    <property type="nucleotide sequence ID" value="NZ_AFXA01000005.1"/>
</dbReference>
<keyword evidence="1" id="KW-0812">Transmembrane</keyword>
<organism evidence="2 3">
    <name type="scientific">Mycoplasmopsis columbina SF7</name>
    <dbReference type="NCBI Taxonomy" id="1037410"/>
    <lineage>
        <taxon>Bacteria</taxon>
        <taxon>Bacillati</taxon>
        <taxon>Mycoplasmatota</taxon>
        <taxon>Mycoplasmoidales</taxon>
        <taxon>Metamycoplasmataceae</taxon>
        <taxon>Mycoplasmopsis</taxon>
    </lineage>
</organism>
<evidence type="ECO:0000313" key="2">
    <source>
        <dbReference type="EMBL" id="EGV00490.1"/>
    </source>
</evidence>
<name>F9UJE7_9BACT</name>
<keyword evidence="1" id="KW-0472">Membrane</keyword>
<protein>
    <submittedName>
        <fullName evidence="2">Uncharacterized protein</fullName>
    </submittedName>
</protein>
<gene>
    <name evidence="2" type="ORF">MCSF7_03028</name>
</gene>
<evidence type="ECO:0000256" key="1">
    <source>
        <dbReference type="SAM" id="Phobius"/>
    </source>
</evidence>
<dbReference type="AlphaFoldDB" id="F9UJE7"/>
<proteinExistence type="predicted"/>
<keyword evidence="1" id="KW-1133">Transmembrane helix</keyword>
<sequence length="137" mass="15820">MKKRKKIFLSIGAIGAICAITIPLAMISQKKTKDDKLTKIDNLKTFDNIFPTLNEKNYYKYIRIENEKPVFDINVIPKLIKDIVANFQIGEGELYFDYEIVTNSTIKLYLKWIEDKNEISAIYNLSTSFDGITIEKA</sequence>
<dbReference type="STRING" id="1037410.MCSF7_03028"/>
<accession>F9UJE7</accession>
<reference evidence="2 3" key="1">
    <citation type="journal article" date="2013" name="Genome Announc.">
        <title>Genome Sequence of Mycoplasma columbinum Strain SF7.</title>
        <authorList>
            <person name="Guo Z."/>
            <person name="Xu X."/>
            <person name="Zheng Q."/>
            <person name="Li T."/>
            <person name="Kuang S."/>
            <person name="Zhang Z."/>
            <person name="Chen Y."/>
            <person name="Lu X."/>
            <person name="Zhou R."/>
            <person name="Bi D."/>
            <person name="Jin H."/>
        </authorList>
    </citation>
    <scope>NUCLEOTIDE SEQUENCE [LARGE SCALE GENOMIC DNA]</scope>
    <source>
        <strain evidence="2 3">SF7</strain>
    </source>
</reference>